<keyword evidence="3" id="KW-0687">Ribonucleoprotein</keyword>
<keyword evidence="5" id="KW-0472">Membrane</keyword>
<dbReference type="InterPro" id="IPR051218">
    <property type="entry name" value="Sec_MonoDiacylglyc_Lipase"/>
</dbReference>
<evidence type="ECO:0000259" key="6">
    <source>
        <dbReference type="Pfam" id="PF01764"/>
    </source>
</evidence>
<dbReference type="GO" id="GO:0006629">
    <property type="term" value="P:lipid metabolic process"/>
    <property type="evidence" value="ECO:0007669"/>
    <property type="project" value="InterPro"/>
</dbReference>
<evidence type="ECO:0000313" key="7">
    <source>
        <dbReference type="EMBL" id="KAK9811409.1"/>
    </source>
</evidence>
<dbReference type="InterPro" id="IPR038551">
    <property type="entry name" value="Ribosomal_eS26_sf"/>
</dbReference>
<dbReference type="AlphaFoldDB" id="A0AAW1PU49"/>
<dbReference type="GO" id="GO:0006412">
    <property type="term" value="P:translation"/>
    <property type="evidence" value="ECO:0007669"/>
    <property type="project" value="InterPro"/>
</dbReference>
<keyword evidence="8" id="KW-1185">Reference proteome</keyword>
<feature type="compositionally biased region" description="Basic and acidic residues" evidence="4">
    <location>
        <begin position="265"/>
        <end position="304"/>
    </location>
</feature>
<comment type="caution">
    <text evidence="7">The sequence shown here is derived from an EMBL/GenBank/DDBJ whole genome shotgun (WGS) entry which is preliminary data.</text>
</comment>
<evidence type="ECO:0000256" key="3">
    <source>
        <dbReference type="ARBA" id="ARBA00023274"/>
    </source>
</evidence>
<feature type="domain" description="Fungal lipase-type" evidence="6">
    <location>
        <begin position="402"/>
        <end position="541"/>
    </location>
</feature>
<dbReference type="Proteomes" id="UP001489004">
    <property type="component" value="Unassembled WGS sequence"/>
</dbReference>
<dbReference type="Pfam" id="PF01283">
    <property type="entry name" value="Ribosomal_S26e"/>
    <property type="match status" value="1"/>
</dbReference>
<evidence type="ECO:0000256" key="1">
    <source>
        <dbReference type="ARBA" id="ARBA00008596"/>
    </source>
</evidence>
<evidence type="ECO:0000256" key="4">
    <source>
        <dbReference type="SAM" id="MobiDB-lite"/>
    </source>
</evidence>
<proteinExistence type="inferred from homology"/>
<dbReference type="GO" id="GO:0003735">
    <property type="term" value="F:structural constituent of ribosome"/>
    <property type="evidence" value="ECO:0007669"/>
    <property type="project" value="InterPro"/>
</dbReference>
<comment type="similarity">
    <text evidence="1">Belongs to the eukaryotic ribosomal protein eS26 family.</text>
</comment>
<feature type="region of interest" description="Disordered" evidence="4">
    <location>
        <begin position="214"/>
        <end position="304"/>
    </location>
</feature>
<feature type="compositionally biased region" description="Basic and acidic residues" evidence="4">
    <location>
        <begin position="581"/>
        <end position="592"/>
    </location>
</feature>
<dbReference type="GO" id="GO:1990904">
    <property type="term" value="C:ribonucleoprotein complex"/>
    <property type="evidence" value="ECO:0007669"/>
    <property type="project" value="UniProtKB-KW"/>
</dbReference>
<feature type="compositionally biased region" description="Basic and acidic residues" evidence="4">
    <location>
        <begin position="246"/>
        <end position="258"/>
    </location>
</feature>
<dbReference type="EMBL" id="JALJOR010000009">
    <property type="protein sequence ID" value="KAK9811409.1"/>
    <property type="molecule type" value="Genomic_DNA"/>
</dbReference>
<dbReference type="Gene3D" id="3.40.50.1820">
    <property type="entry name" value="alpha/beta hydrolase"/>
    <property type="match status" value="1"/>
</dbReference>
<reference evidence="7 8" key="1">
    <citation type="journal article" date="2024" name="Nat. Commun.">
        <title>Phylogenomics reveals the evolutionary origins of lichenization in chlorophyte algae.</title>
        <authorList>
            <person name="Puginier C."/>
            <person name="Libourel C."/>
            <person name="Otte J."/>
            <person name="Skaloud P."/>
            <person name="Haon M."/>
            <person name="Grisel S."/>
            <person name="Petersen M."/>
            <person name="Berrin J.G."/>
            <person name="Delaux P.M."/>
            <person name="Dal Grande F."/>
            <person name="Keller J."/>
        </authorList>
    </citation>
    <scope>NUCLEOTIDE SEQUENCE [LARGE SCALE GENOMIC DNA]</scope>
    <source>
        <strain evidence="7 8">SAG 2043</strain>
    </source>
</reference>
<evidence type="ECO:0000313" key="8">
    <source>
        <dbReference type="Proteomes" id="UP001489004"/>
    </source>
</evidence>
<dbReference type="InterPro" id="IPR029058">
    <property type="entry name" value="AB_hydrolase_fold"/>
</dbReference>
<feature type="region of interest" description="Disordered" evidence="4">
    <location>
        <begin position="88"/>
        <end position="127"/>
    </location>
</feature>
<evidence type="ECO:0000256" key="5">
    <source>
        <dbReference type="SAM" id="Phobius"/>
    </source>
</evidence>
<keyword evidence="2" id="KW-0689">Ribosomal protein</keyword>
<organism evidence="7 8">
    <name type="scientific">[Myrmecia] bisecta</name>
    <dbReference type="NCBI Taxonomy" id="41462"/>
    <lineage>
        <taxon>Eukaryota</taxon>
        <taxon>Viridiplantae</taxon>
        <taxon>Chlorophyta</taxon>
        <taxon>core chlorophytes</taxon>
        <taxon>Trebouxiophyceae</taxon>
        <taxon>Trebouxiales</taxon>
        <taxon>Trebouxiaceae</taxon>
        <taxon>Myrmecia</taxon>
    </lineage>
</organism>
<dbReference type="PANTHER" id="PTHR45856:SF25">
    <property type="entry name" value="FUNGAL LIPASE-LIKE DOMAIN-CONTAINING PROTEIN"/>
    <property type="match status" value="1"/>
</dbReference>
<dbReference type="SUPFAM" id="SSF53474">
    <property type="entry name" value="alpha/beta-Hydrolases"/>
    <property type="match status" value="1"/>
</dbReference>
<dbReference type="Gene3D" id="3.30.1740.20">
    <property type="entry name" value="Ribosomal protein S26e"/>
    <property type="match status" value="1"/>
</dbReference>
<dbReference type="CDD" id="cd00519">
    <property type="entry name" value="Lipase_3"/>
    <property type="match status" value="1"/>
</dbReference>
<accession>A0AAW1PU49</accession>
<sequence length="606" mass="66656">MTVKRRNHGRSKHGRGRVKRVRCEASGVLVPKDKAIKRFVVRNIVDASAIRDLQDSSVIDGYMLPKIYRKVYYCISAAIHSRIVRVRSREERKNRAPPVRPFQRMQQAQQGGPGAPPGAAGGGGGGGGGAGGFRGLRLHEATTVRLVTRLKRAPSAVGVNPRCKAGKRRGMARLSKAALLLSLGALLAVCPARVQGALWPSLLNPISWLYPHSGRQQQSGMPRRWQPSQPSAAQQAQQDQDAPESEQERDAHHQRMQEELGPAAEAERRQWEGRLDHPDPSIDHPDPRMDHLERPPLRDGSELHKWNSSELTPILPHNLAWMLDQAEARLHNNSNPVSIRQAELMAAYNSVAYCTPNNVAHWNCTRCVGVTRGFQMSRTVYDVTWDLFAYVGYSPALDAAMVVFRGTDSHSLYNWAENMRYWRTDLKLPFPGADGSLVHTGFFVSYNDSSLAPNITAAARELKAAHPGKPMYVIGHSMGAAMATLCALDMKFSVGIEDVRLYTFGSPRVGNDVFSSFFQSQIKERVRVTHARDIVPSVPLQIMGFHHIPTEGPLATLVPDGVLGVSARTYATKNPGAAATDPRKVGAEKSGQELEATTGLTGSLQR</sequence>
<feature type="compositionally biased region" description="Low complexity" evidence="4">
    <location>
        <begin position="226"/>
        <end position="240"/>
    </location>
</feature>
<dbReference type="PANTHER" id="PTHR45856">
    <property type="entry name" value="ALPHA/BETA-HYDROLASES SUPERFAMILY PROTEIN"/>
    <property type="match status" value="1"/>
</dbReference>
<feature type="transmembrane region" description="Helical" evidence="5">
    <location>
        <begin position="177"/>
        <end position="194"/>
    </location>
</feature>
<dbReference type="Pfam" id="PF01764">
    <property type="entry name" value="Lipase_3"/>
    <property type="match status" value="1"/>
</dbReference>
<dbReference type="GO" id="GO:0005840">
    <property type="term" value="C:ribosome"/>
    <property type="evidence" value="ECO:0007669"/>
    <property type="project" value="UniProtKB-KW"/>
</dbReference>
<protein>
    <recommendedName>
        <fullName evidence="6">Fungal lipase-type domain-containing protein</fullName>
    </recommendedName>
</protein>
<name>A0AAW1PU49_9CHLO</name>
<feature type="region of interest" description="Disordered" evidence="4">
    <location>
        <begin position="574"/>
        <end position="606"/>
    </location>
</feature>
<keyword evidence="5" id="KW-0812">Transmembrane</keyword>
<keyword evidence="5" id="KW-1133">Transmembrane helix</keyword>
<dbReference type="InterPro" id="IPR002921">
    <property type="entry name" value="Fungal_lipase-type"/>
</dbReference>
<gene>
    <name evidence="7" type="ORF">WJX72_003479</name>
</gene>
<dbReference type="InterPro" id="IPR000892">
    <property type="entry name" value="Ribosomal_eS26"/>
</dbReference>
<evidence type="ECO:0000256" key="2">
    <source>
        <dbReference type="ARBA" id="ARBA00022980"/>
    </source>
</evidence>